<protein>
    <submittedName>
        <fullName evidence="5">TetR/AcrR family transcriptional regulator C-terminal domain-containing protein</fullName>
    </submittedName>
</protein>
<dbReference type="PANTHER" id="PTHR30055">
    <property type="entry name" value="HTH-TYPE TRANSCRIPTIONAL REGULATOR RUTR"/>
    <property type="match status" value="1"/>
</dbReference>
<reference evidence="6" key="1">
    <citation type="journal article" date="2019" name="Int. J. Syst. Evol. Microbiol.">
        <title>The Global Catalogue of Microorganisms (GCM) 10K type strain sequencing project: providing services to taxonomists for standard genome sequencing and annotation.</title>
        <authorList>
            <consortium name="The Broad Institute Genomics Platform"/>
            <consortium name="The Broad Institute Genome Sequencing Center for Infectious Disease"/>
            <person name="Wu L."/>
            <person name="Ma J."/>
        </authorList>
    </citation>
    <scope>NUCLEOTIDE SEQUENCE [LARGE SCALE GENOMIC DNA]</scope>
    <source>
        <strain evidence="6">CGMCC 1.10363</strain>
    </source>
</reference>
<dbReference type="EMBL" id="JBHSCN010000003">
    <property type="protein sequence ID" value="MFC4242661.1"/>
    <property type="molecule type" value="Genomic_DNA"/>
</dbReference>
<sequence>MDDSSTRPRRGRPARISRKRIVDAARGLSADAITMQAVAQVLGVERQSLSYHVRDRDELLGLVAASELVDRARTLIEEPPDRDWRASSRAFAAGVRAAAIATGMLSLHLRPNAVEAPELFLPAENVMAAFFDAGLDERTAVAAVNTLLELAIGAGRNAINAESGGREATASIERDILAQRDERLPALRRAAAAHLRLDPDEQFAFDLDVLLLGIGALVARSAGGGGGAPA</sequence>
<dbReference type="Pfam" id="PF02909">
    <property type="entry name" value="TetR_C_1"/>
    <property type="match status" value="1"/>
</dbReference>
<dbReference type="InterPro" id="IPR004111">
    <property type="entry name" value="Repressor_TetR_C"/>
</dbReference>
<evidence type="ECO:0000313" key="5">
    <source>
        <dbReference type="EMBL" id="MFC4242661.1"/>
    </source>
</evidence>
<accession>A0ABV8Q5A3</accession>
<proteinExistence type="predicted"/>
<evidence type="ECO:0000256" key="3">
    <source>
        <dbReference type="ARBA" id="ARBA00023163"/>
    </source>
</evidence>
<dbReference type="Proteomes" id="UP001595900">
    <property type="component" value="Unassembled WGS sequence"/>
</dbReference>
<dbReference type="Gene3D" id="1.10.357.10">
    <property type="entry name" value="Tetracycline Repressor, domain 2"/>
    <property type="match status" value="1"/>
</dbReference>
<dbReference type="SUPFAM" id="SSF48498">
    <property type="entry name" value="Tetracyclin repressor-like, C-terminal domain"/>
    <property type="match status" value="1"/>
</dbReference>
<keyword evidence="2" id="KW-0238">DNA-binding</keyword>
<evidence type="ECO:0000313" key="6">
    <source>
        <dbReference type="Proteomes" id="UP001595900"/>
    </source>
</evidence>
<evidence type="ECO:0000256" key="2">
    <source>
        <dbReference type="ARBA" id="ARBA00023125"/>
    </source>
</evidence>
<keyword evidence="3" id="KW-0804">Transcription</keyword>
<dbReference type="InterPro" id="IPR009057">
    <property type="entry name" value="Homeodomain-like_sf"/>
</dbReference>
<comment type="caution">
    <text evidence="5">The sequence shown here is derived from an EMBL/GenBank/DDBJ whole genome shotgun (WGS) entry which is preliminary data.</text>
</comment>
<dbReference type="InterPro" id="IPR036271">
    <property type="entry name" value="Tet_transcr_reg_TetR-rel_C_sf"/>
</dbReference>
<dbReference type="InterPro" id="IPR050109">
    <property type="entry name" value="HTH-type_TetR-like_transc_reg"/>
</dbReference>
<evidence type="ECO:0000259" key="4">
    <source>
        <dbReference type="Pfam" id="PF02909"/>
    </source>
</evidence>
<evidence type="ECO:0000256" key="1">
    <source>
        <dbReference type="ARBA" id="ARBA00023015"/>
    </source>
</evidence>
<gene>
    <name evidence="5" type="ORF">ACFOYW_04685</name>
</gene>
<dbReference type="RefSeq" id="WP_390227534.1">
    <property type="nucleotide sequence ID" value="NZ_JBHSCN010000003.1"/>
</dbReference>
<keyword evidence="1" id="KW-0805">Transcription regulation</keyword>
<feature type="domain" description="Tetracycline repressor TetR C-terminal" evidence="4">
    <location>
        <begin position="79"/>
        <end position="216"/>
    </location>
</feature>
<name>A0ABV8Q5A3_9MICO</name>
<dbReference type="PANTHER" id="PTHR30055:SF151">
    <property type="entry name" value="TRANSCRIPTIONAL REGULATORY PROTEIN"/>
    <property type="match status" value="1"/>
</dbReference>
<keyword evidence="6" id="KW-1185">Reference proteome</keyword>
<dbReference type="Gene3D" id="1.10.10.60">
    <property type="entry name" value="Homeodomain-like"/>
    <property type="match status" value="1"/>
</dbReference>
<organism evidence="5 6">
    <name type="scientific">Gryllotalpicola reticulitermitis</name>
    <dbReference type="NCBI Taxonomy" id="1184153"/>
    <lineage>
        <taxon>Bacteria</taxon>
        <taxon>Bacillati</taxon>
        <taxon>Actinomycetota</taxon>
        <taxon>Actinomycetes</taxon>
        <taxon>Micrococcales</taxon>
        <taxon>Microbacteriaceae</taxon>
        <taxon>Gryllotalpicola</taxon>
    </lineage>
</organism>
<dbReference type="SUPFAM" id="SSF46689">
    <property type="entry name" value="Homeodomain-like"/>
    <property type="match status" value="1"/>
</dbReference>